<dbReference type="InterPro" id="IPR026870">
    <property type="entry name" value="Zinc_ribbon_dom"/>
</dbReference>
<feature type="domain" description="Zinc-ribbon" evidence="8">
    <location>
        <begin position="2"/>
        <end position="21"/>
    </location>
</feature>
<dbReference type="AlphaFoldDB" id="A0A2U3KE47"/>
<evidence type="ECO:0000256" key="6">
    <source>
        <dbReference type="SAM" id="Phobius"/>
    </source>
</evidence>
<protein>
    <submittedName>
        <fullName evidence="9">Phage shock protein C, PspC</fullName>
    </submittedName>
</protein>
<keyword evidence="2" id="KW-1003">Cell membrane</keyword>
<comment type="subcellular location">
    <subcellularLocation>
        <location evidence="1">Cell membrane</location>
        <topology evidence="1">Single-pass membrane protein</topology>
    </subcellularLocation>
</comment>
<dbReference type="InterPro" id="IPR007168">
    <property type="entry name" value="Phageshock_PspC_N"/>
</dbReference>
<evidence type="ECO:0000259" key="8">
    <source>
        <dbReference type="Pfam" id="PF13240"/>
    </source>
</evidence>
<keyword evidence="5 6" id="KW-0472">Membrane</keyword>
<evidence type="ECO:0000259" key="7">
    <source>
        <dbReference type="Pfam" id="PF04024"/>
    </source>
</evidence>
<gene>
    <name evidence="9" type="ORF">SBA1_190045</name>
</gene>
<evidence type="ECO:0000256" key="2">
    <source>
        <dbReference type="ARBA" id="ARBA00022475"/>
    </source>
</evidence>
<dbReference type="Pfam" id="PF04024">
    <property type="entry name" value="PspC"/>
    <property type="match status" value="1"/>
</dbReference>
<dbReference type="EMBL" id="OMOD01000101">
    <property type="protein sequence ID" value="SPF37913.1"/>
    <property type="molecule type" value="Genomic_DNA"/>
</dbReference>
<dbReference type="InterPro" id="IPR052027">
    <property type="entry name" value="PspC"/>
</dbReference>
<evidence type="ECO:0000313" key="9">
    <source>
        <dbReference type="EMBL" id="SPF37913.1"/>
    </source>
</evidence>
<feature type="domain" description="Phage shock protein PspC N-terminal" evidence="7">
    <location>
        <begin position="31"/>
        <end position="88"/>
    </location>
</feature>
<dbReference type="Proteomes" id="UP000238701">
    <property type="component" value="Unassembled WGS sequence"/>
</dbReference>
<evidence type="ECO:0000313" key="10">
    <source>
        <dbReference type="Proteomes" id="UP000238701"/>
    </source>
</evidence>
<organism evidence="9 10">
    <name type="scientific">Candidatus Sulfotelmatobacter kueseliae</name>
    <dbReference type="NCBI Taxonomy" id="2042962"/>
    <lineage>
        <taxon>Bacteria</taxon>
        <taxon>Pseudomonadati</taxon>
        <taxon>Acidobacteriota</taxon>
        <taxon>Terriglobia</taxon>
        <taxon>Terriglobales</taxon>
        <taxon>Candidatus Korobacteraceae</taxon>
        <taxon>Candidatus Sulfotelmatobacter</taxon>
    </lineage>
</organism>
<proteinExistence type="predicted"/>
<accession>A0A2U3KE47</accession>
<name>A0A2U3KE47_9BACT</name>
<sequence>MYCNQCGKVIQDDAAVCAYCGIRVGASLARRKLIRPRQGRKVAGVCLGFSEYFDVDVTLVRVVWLVASVTTVIGLLSYPIAWIVMPEEPLPLAAPANAQQVTNS</sequence>
<dbReference type="PANTHER" id="PTHR33885:SF3">
    <property type="entry name" value="PHAGE SHOCK PROTEIN C"/>
    <property type="match status" value="1"/>
</dbReference>
<dbReference type="PANTHER" id="PTHR33885">
    <property type="entry name" value="PHAGE SHOCK PROTEIN C"/>
    <property type="match status" value="1"/>
</dbReference>
<evidence type="ECO:0000256" key="1">
    <source>
        <dbReference type="ARBA" id="ARBA00004162"/>
    </source>
</evidence>
<feature type="transmembrane region" description="Helical" evidence="6">
    <location>
        <begin position="62"/>
        <end position="85"/>
    </location>
</feature>
<evidence type="ECO:0000256" key="3">
    <source>
        <dbReference type="ARBA" id="ARBA00022692"/>
    </source>
</evidence>
<dbReference type="GO" id="GO:0005886">
    <property type="term" value="C:plasma membrane"/>
    <property type="evidence" value="ECO:0007669"/>
    <property type="project" value="UniProtKB-SubCell"/>
</dbReference>
<evidence type="ECO:0000256" key="4">
    <source>
        <dbReference type="ARBA" id="ARBA00022989"/>
    </source>
</evidence>
<evidence type="ECO:0000256" key="5">
    <source>
        <dbReference type="ARBA" id="ARBA00023136"/>
    </source>
</evidence>
<reference evidence="10" key="1">
    <citation type="submission" date="2018-02" db="EMBL/GenBank/DDBJ databases">
        <authorList>
            <person name="Hausmann B."/>
        </authorList>
    </citation>
    <scope>NUCLEOTIDE SEQUENCE [LARGE SCALE GENOMIC DNA]</scope>
    <source>
        <strain evidence="10">Peat soil MAG SbA1</strain>
    </source>
</reference>
<keyword evidence="3 6" id="KW-0812">Transmembrane</keyword>
<keyword evidence="4 6" id="KW-1133">Transmembrane helix</keyword>
<dbReference type="Pfam" id="PF13240">
    <property type="entry name" value="Zn_Ribbon_1"/>
    <property type="match status" value="1"/>
</dbReference>